<organism evidence="1">
    <name type="scientific">Arundo donax</name>
    <name type="common">Giant reed</name>
    <name type="synonym">Donax arundinaceus</name>
    <dbReference type="NCBI Taxonomy" id="35708"/>
    <lineage>
        <taxon>Eukaryota</taxon>
        <taxon>Viridiplantae</taxon>
        <taxon>Streptophyta</taxon>
        <taxon>Embryophyta</taxon>
        <taxon>Tracheophyta</taxon>
        <taxon>Spermatophyta</taxon>
        <taxon>Magnoliopsida</taxon>
        <taxon>Liliopsida</taxon>
        <taxon>Poales</taxon>
        <taxon>Poaceae</taxon>
        <taxon>PACMAD clade</taxon>
        <taxon>Arundinoideae</taxon>
        <taxon>Arundineae</taxon>
        <taxon>Arundo</taxon>
    </lineage>
</organism>
<dbReference type="EMBL" id="GBRH01242046">
    <property type="protein sequence ID" value="JAD55849.1"/>
    <property type="molecule type" value="Transcribed_RNA"/>
</dbReference>
<sequence length="39" mass="4682">MEYCHFVIIFSRTSNARISSRRREFCHKSVTKVSNPTRH</sequence>
<dbReference type="AlphaFoldDB" id="A0A0A9AVR7"/>
<evidence type="ECO:0000313" key="1">
    <source>
        <dbReference type="EMBL" id="JAD55849.1"/>
    </source>
</evidence>
<proteinExistence type="predicted"/>
<accession>A0A0A9AVR7</accession>
<protein>
    <submittedName>
        <fullName evidence="1">Uncharacterized protein</fullName>
    </submittedName>
</protein>
<name>A0A0A9AVR7_ARUDO</name>
<reference evidence="1" key="2">
    <citation type="journal article" date="2015" name="Data Brief">
        <title>Shoot transcriptome of the giant reed, Arundo donax.</title>
        <authorList>
            <person name="Barrero R.A."/>
            <person name="Guerrero F.D."/>
            <person name="Moolhuijzen P."/>
            <person name="Goolsby J.A."/>
            <person name="Tidwell J."/>
            <person name="Bellgard S.E."/>
            <person name="Bellgard M.I."/>
        </authorList>
    </citation>
    <scope>NUCLEOTIDE SEQUENCE</scope>
    <source>
        <tissue evidence="1">Shoot tissue taken approximately 20 cm above the soil surface</tissue>
    </source>
</reference>
<reference evidence="1" key="1">
    <citation type="submission" date="2014-09" db="EMBL/GenBank/DDBJ databases">
        <authorList>
            <person name="Magalhaes I.L.F."/>
            <person name="Oliveira U."/>
            <person name="Santos F.R."/>
            <person name="Vidigal T.H.D.A."/>
            <person name="Brescovit A.D."/>
            <person name="Santos A.J."/>
        </authorList>
    </citation>
    <scope>NUCLEOTIDE SEQUENCE</scope>
    <source>
        <tissue evidence="1">Shoot tissue taken approximately 20 cm above the soil surface</tissue>
    </source>
</reference>